<feature type="transmembrane region" description="Helical" evidence="5">
    <location>
        <begin position="298"/>
        <end position="318"/>
    </location>
</feature>
<organism evidence="6 7">
    <name type="scientific">Paramecium sonneborni</name>
    <dbReference type="NCBI Taxonomy" id="65129"/>
    <lineage>
        <taxon>Eukaryota</taxon>
        <taxon>Sar</taxon>
        <taxon>Alveolata</taxon>
        <taxon>Ciliophora</taxon>
        <taxon>Intramacronucleata</taxon>
        <taxon>Oligohymenophorea</taxon>
        <taxon>Peniculida</taxon>
        <taxon>Parameciidae</taxon>
        <taxon>Paramecium</taxon>
    </lineage>
</organism>
<feature type="transmembrane region" description="Helical" evidence="5">
    <location>
        <begin position="424"/>
        <end position="442"/>
    </location>
</feature>
<protein>
    <recommendedName>
        <fullName evidence="8">Major facilitator superfamily (MFS) profile domain-containing protein</fullName>
    </recommendedName>
</protein>
<name>A0A8S1PIB1_9CILI</name>
<dbReference type="GO" id="GO:0022857">
    <property type="term" value="F:transmembrane transporter activity"/>
    <property type="evidence" value="ECO:0007669"/>
    <property type="project" value="InterPro"/>
</dbReference>
<evidence type="ECO:0000256" key="5">
    <source>
        <dbReference type="SAM" id="Phobius"/>
    </source>
</evidence>
<keyword evidence="7" id="KW-1185">Reference proteome</keyword>
<evidence type="ECO:0000256" key="1">
    <source>
        <dbReference type="ARBA" id="ARBA00004141"/>
    </source>
</evidence>
<evidence type="ECO:0008006" key="8">
    <source>
        <dbReference type="Google" id="ProtNLM"/>
    </source>
</evidence>
<accession>A0A8S1PIB1</accession>
<dbReference type="OrthoDB" id="298858at2759"/>
<feature type="transmembrane region" description="Helical" evidence="5">
    <location>
        <begin position="261"/>
        <end position="286"/>
    </location>
</feature>
<keyword evidence="2 5" id="KW-0812">Transmembrane</keyword>
<comment type="caution">
    <text evidence="6">The sequence shown here is derived from an EMBL/GenBank/DDBJ whole genome shotgun (WGS) entry which is preliminary data.</text>
</comment>
<dbReference type="GO" id="GO:0016020">
    <property type="term" value="C:membrane"/>
    <property type="evidence" value="ECO:0007669"/>
    <property type="project" value="UniProtKB-SubCell"/>
</dbReference>
<keyword evidence="3 5" id="KW-1133">Transmembrane helix</keyword>
<dbReference type="InterPro" id="IPR011701">
    <property type="entry name" value="MFS"/>
</dbReference>
<feature type="transmembrane region" description="Helical" evidence="5">
    <location>
        <begin position="209"/>
        <end position="227"/>
    </location>
</feature>
<proteinExistence type="predicted"/>
<feature type="transmembrane region" description="Helical" evidence="5">
    <location>
        <begin position="330"/>
        <end position="347"/>
    </location>
</feature>
<dbReference type="Pfam" id="PF07690">
    <property type="entry name" value="MFS_1"/>
    <property type="match status" value="1"/>
</dbReference>
<dbReference type="PANTHER" id="PTHR10924">
    <property type="entry name" value="MAJOR FACILITATOR SUPERFAMILY PROTEIN-RELATED"/>
    <property type="match status" value="1"/>
</dbReference>
<evidence type="ECO:0000313" key="7">
    <source>
        <dbReference type="Proteomes" id="UP000692954"/>
    </source>
</evidence>
<feature type="transmembrane region" description="Helical" evidence="5">
    <location>
        <begin position="21"/>
        <end position="39"/>
    </location>
</feature>
<feature type="transmembrane region" description="Helical" evidence="5">
    <location>
        <begin position="160"/>
        <end position="181"/>
    </location>
</feature>
<evidence type="ECO:0000256" key="2">
    <source>
        <dbReference type="ARBA" id="ARBA00022692"/>
    </source>
</evidence>
<feature type="transmembrane region" description="Helical" evidence="5">
    <location>
        <begin position="353"/>
        <end position="374"/>
    </location>
</feature>
<dbReference type="InterPro" id="IPR049680">
    <property type="entry name" value="FLVCR1-2_SLC49-like"/>
</dbReference>
<dbReference type="AlphaFoldDB" id="A0A8S1PIB1"/>
<evidence type="ECO:0000256" key="4">
    <source>
        <dbReference type="ARBA" id="ARBA00023136"/>
    </source>
</evidence>
<keyword evidence="4 5" id="KW-0472">Membrane</keyword>
<evidence type="ECO:0000256" key="3">
    <source>
        <dbReference type="ARBA" id="ARBA00022989"/>
    </source>
</evidence>
<feature type="transmembrane region" description="Helical" evidence="5">
    <location>
        <begin position="82"/>
        <end position="100"/>
    </location>
</feature>
<evidence type="ECO:0000313" key="6">
    <source>
        <dbReference type="EMBL" id="CAD8102920.1"/>
    </source>
</evidence>
<dbReference type="EMBL" id="CAJJDN010000079">
    <property type="protein sequence ID" value="CAD8102920.1"/>
    <property type="molecule type" value="Genomic_DNA"/>
</dbReference>
<dbReference type="PANTHER" id="PTHR10924:SF6">
    <property type="entry name" value="SOLUTE CARRIER FAMILY 49 MEMBER A3"/>
    <property type="match status" value="1"/>
</dbReference>
<comment type="subcellular location">
    <subcellularLocation>
        <location evidence="1">Membrane</location>
        <topology evidence="1">Multi-pass membrane protein</topology>
    </subcellularLocation>
</comment>
<gene>
    <name evidence="6" type="ORF">PSON_ATCC_30995.1.T0790027</name>
</gene>
<feature type="transmembrane region" description="Helical" evidence="5">
    <location>
        <begin position="386"/>
        <end position="412"/>
    </location>
</feature>
<dbReference type="Proteomes" id="UP000692954">
    <property type="component" value="Unassembled WGS sequence"/>
</dbReference>
<sequence length="500" mass="56411">MEQEIKKDNKLEFERPKLYQYRWIILTLYTLSVFVNNIPGEIYVSVSNELIEIYNTSETMVTMASTSYTFKQFNIKKLYDYASNFINSLFLILVIVNYGWATSTKVGVILTILGSLVKLFVNYTGFYMIVIGQILIGAGKPFILNCQATMAQNWFYPESRAIIITVMNVLNLISSVLTFMIPGKFIFTGYEYDESVESIEQGKYLLNKLNMILFYFAIVLLLCLFTLKSNPPTPPSELVKQEEKSKNIKKTLFKIFSNRQFLFCFQAYALFMGLTKSLMIVLAYLFKACGQGKEQVSIAGSLVNISAVASLAVIAGVLKKYSNNRKPITIILMILSISSLVLFYFCLISENRIAIYISIGIVGLFIMPNVPLLMDMSCDSIFPINASFAVGIMYIGSRIFLVLFSQFLAIVVGGSDSNKGRVTLTFSIEVIILLCSVTIFSFTNIKRKTTLIEDDLQNDELNQKISFCDNANLTPILESQQQISQLNVQKGSILELNKKS</sequence>
<reference evidence="6" key="1">
    <citation type="submission" date="2021-01" db="EMBL/GenBank/DDBJ databases">
        <authorList>
            <consortium name="Genoscope - CEA"/>
            <person name="William W."/>
        </authorList>
    </citation>
    <scope>NUCLEOTIDE SEQUENCE</scope>
</reference>